<evidence type="ECO:0000313" key="4">
    <source>
        <dbReference type="Proteomes" id="UP000434580"/>
    </source>
</evidence>
<dbReference type="OrthoDB" id="6198906at2"/>
<feature type="domain" description="PilZ" evidence="1">
    <location>
        <begin position="6"/>
        <end position="108"/>
    </location>
</feature>
<evidence type="ECO:0000313" key="3">
    <source>
        <dbReference type="EMBL" id="CAA0124943.1"/>
    </source>
</evidence>
<evidence type="ECO:0000313" key="2">
    <source>
        <dbReference type="EMBL" id="CAA0116941.1"/>
    </source>
</evidence>
<accession>A0A5S9QEP5</accession>
<evidence type="ECO:0000259" key="1">
    <source>
        <dbReference type="Pfam" id="PF07238"/>
    </source>
</evidence>
<dbReference type="AlphaFoldDB" id="A0A5S9QEP5"/>
<dbReference type="GO" id="GO:0035438">
    <property type="term" value="F:cyclic-di-GMP binding"/>
    <property type="evidence" value="ECO:0007669"/>
    <property type="project" value="InterPro"/>
</dbReference>
<dbReference type="EMBL" id="CACSII010000019">
    <property type="protein sequence ID" value="CAA0116941.1"/>
    <property type="molecule type" value="Genomic_DNA"/>
</dbReference>
<proteinExistence type="predicted"/>
<dbReference type="InterPro" id="IPR009875">
    <property type="entry name" value="PilZ_domain"/>
</dbReference>
<sequence length="122" mass="14172">MNNNNQKRQESRLDQRETIFIETQSAYRGEPGNYKMLVCESVDVSANGIRAYIDEPVPEQAIFQMCVEIHETNQRLYLAVQVRWIRDDESGQGYQVGFQIFESDDTDVQAWKLHIADCLVPE</sequence>
<evidence type="ECO:0000313" key="5">
    <source>
        <dbReference type="Proteomes" id="UP000441399"/>
    </source>
</evidence>
<dbReference type="Proteomes" id="UP000434580">
    <property type="component" value="Unassembled WGS sequence"/>
</dbReference>
<gene>
    <name evidence="2" type="ORF">DPBNPPHM_02146</name>
    <name evidence="3" type="ORF">OPDIPICF_03261</name>
</gene>
<name>A0A5S9QEP5_9GAMM</name>
<dbReference type="Proteomes" id="UP000441399">
    <property type="component" value="Unassembled WGS sequence"/>
</dbReference>
<organism evidence="2 4">
    <name type="scientific">BD1-7 clade bacterium</name>
    <dbReference type="NCBI Taxonomy" id="2029982"/>
    <lineage>
        <taxon>Bacteria</taxon>
        <taxon>Pseudomonadati</taxon>
        <taxon>Pseudomonadota</taxon>
        <taxon>Gammaproteobacteria</taxon>
        <taxon>Cellvibrionales</taxon>
        <taxon>Spongiibacteraceae</taxon>
        <taxon>BD1-7 clade</taxon>
    </lineage>
</organism>
<dbReference type="EMBL" id="CACSIO010000061">
    <property type="protein sequence ID" value="CAA0124943.1"/>
    <property type="molecule type" value="Genomic_DNA"/>
</dbReference>
<dbReference type="Gene3D" id="2.40.10.220">
    <property type="entry name" value="predicted glycosyltransferase like domains"/>
    <property type="match status" value="1"/>
</dbReference>
<reference evidence="4 5" key="1">
    <citation type="submission" date="2019-11" db="EMBL/GenBank/DDBJ databases">
        <authorList>
            <person name="Holert J."/>
        </authorList>
    </citation>
    <scope>NUCLEOTIDE SEQUENCE [LARGE SCALE GENOMIC DNA]</scope>
    <source>
        <strain evidence="2">BC5_2</strain>
        <strain evidence="3">SB11_3</strain>
    </source>
</reference>
<dbReference type="Pfam" id="PF07238">
    <property type="entry name" value="PilZ"/>
    <property type="match status" value="1"/>
</dbReference>
<protein>
    <recommendedName>
        <fullName evidence="1">PilZ domain-containing protein</fullName>
    </recommendedName>
</protein>
<keyword evidence="5" id="KW-1185">Reference proteome</keyword>